<dbReference type="AlphaFoldDB" id="A0A221K757"/>
<reference evidence="13 14" key="1">
    <citation type="submission" date="2017-07" db="EMBL/GenBank/DDBJ databases">
        <title>Genome Sequence of Sulfitobacter pseudonitzschiae Strain SMR1 Isolated from a culture of the Diatom Skeletonema marinoi.</title>
        <authorList>
            <person name="Topel M."/>
            <person name="Pinder M.I.M."/>
            <person name="Johansson O.N."/>
            <person name="Kourtchenko O."/>
            <person name="Godhe A."/>
            <person name="Clarke A.K."/>
        </authorList>
    </citation>
    <scope>NUCLEOTIDE SEQUENCE [LARGE SCALE GENOMIC DNA]</scope>
    <source>
        <strain evidence="13 14">SMR1</strain>
        <plasmid evidence="13 14">pSMR1-2</plasmid>
    </source>
</reference>
<keyword evidence="11" id="KW-0812">Transmembrane</keyword>
<keyword evidence="7" id="KW-0378">Hydrolase</keyword>
<name>A0A221K757_9RHOB</name>
<dbReference type="Gene3D" id="3.30.870.10">
    <property type="entry name" value="Endonuclease Chain A"/>
    <property type="match status" value="2"/>
</dbReference>
<evidence type="ECO:0000256" key="5">
    <source>
        <dbReference type="ARBA" id="ARBA00022525"/>
    </source>
</evidence>
<dbReference type="InterPro" id="IPR001736">
    <property type="entry name" value="PLipase_D/transphosphatidylase"/>
</dbReference>
<feature type="domain" description="PLD phosphodiesterase" evidence="12">
    <location>
        <begin position="142"/>
        <end position="169"/>
    </location>
</feature>
<dbReference type="SMART" id="SM00155">
    <property type="entry name" value="PLDc"/>
    <property type="match status" value="2"/>
</dbReference>
<evidence type="ECO:0000256" key="4">
    <source>
        <dbReference type="ARBA" id="ARBA00018392"/>
    </source>
</evidence>
<dbReference type="InterPro" id="IPR025202">
    <property type="entry name" value="PLD-like_dom"/>
</dbReference>
<feature type="transmembrane region" description="Helical" evidence="11">
    <location>
        <begin position="488"/>
        <end position="505"/>
    </location>
</feature>
<comment type="function">
    <text evidence="2">Could be a virulence factor.</text>
</comment>
<dbReference type="OrthoDB" id="8828485at2"/>
<keyword evidence="11" id="KW-0472">Membrane</keyword>
<evidence type="ECO:0000256" key="9">
    <source>
        <dbReference type="ARBA" id="ARBA00029594"/>
    </source>
</evidence>
<evidence type="ECO:0000256" key="1">
    <source>
        <dbReference type="ARBA" id="ARBA00000798"/>
    </source>
</evidence>
<dbReference type="EMBL" id="CP022417">
    <property type="protein sequence ID" value="ASM74844.1"/>
    <property type="molecule type" value="Genomic_DNA"/>
</dbReference>
<feature type="region of interest" description="Disordered" evidence="10">
    <location>
        <begin position="178"/>
        <end position="198"/>
    </location>
</feature>
<accession>A0A221K757</accession>
<evidence type="ECO:0000256" key="3">
    <source>
        <dbReference type="ARBA" id="ARBA00004613"/>
    </source>
</evidence>
<keyword evidence="11" id="KW-1133">Transmembrane helix</keyword>
<feature type="domain" description="PLD phosphodiesterase" evidence="12">
    <location>
        <begin position="357"/>
        <end position="384"/>
    </location>
</feature>
<dbReference type="Pfam" id="PF13091">
    <property type="entry name" value="PLDc_2"/>
    <property type="match status" value="1"/>
</dbReference>
<organism evidence="13 14">
    <name type="scientific">Pseudosulfitobacter pseudonitzschiae</name>
    <dbReference type="NCBI Taxonomy" id="1402135"/>
    <lineage>
        <taxon>Bacteria</taxon>
        <taxon>Pseudomonadati</taxon>
        <taxon>Pseudomonadota</taxon>
        <taxon>Alphaproteobacteria</taxon>
        <taxon>Rhodobacterales</taxon>
        <taxon>Roseobacteraceae</taxon>
        <taxon>Pseudosulfitobacter</taxon>
    </lineage>
</organism>
<dbReference type="CDD" id="cd09140">
    <property type="entry name" value="PLDc_vPLD1_2_like_bac_1"/>
    <property type="match status" value="1"/>
</dbReference>
<dbReference type="CDD" id="cd09143">
    <property type="entry name" value="PLDc_vPLD1_2_like_bac_2"/>
    <property type="match status" value="1"/>
</dbReference>
<keyword evidence="5" id="KW-0964">Secreted</keyword>
<proteinExistence type="predicted"/>
<evidence type="ECO:0000259" key="12">
    <source>
        <dbReference type="PROSITE" id="PS50035"/>
    </source>
</evidence>
<keyword evidence="6" id="KW-0677">Repeat</keyword>
<dbReference type="GO" id="GO:0005576">
    <property type="term" value="C:extracellular region"/>
    <property type="evidence" value="ECO:0007669"/>
    <property type="project" value="UniProtKB-SubCell"/>
</dbReference>
<dbReference type="SUPFAM" id="SSF56024">
    <property type="entry name" value="Phospholipase D/nuclease"/>
    <property type="match status" value="2"/>
</dbReference>
<evidence type="ECO:0000256" key="6">
    <source>
        <dbReference type="ARBA" id="ARBA00022737"/>
    </source>
</evidence>
<comment type="subcellular location">
    <subcellularLocation>
        <location evidence="3">Secreted</location>
    </subcellularLocation>
</comment>
<evidence type="ECO:0000313" key="14">
    <source>
        <dbReference type="Proteomes" id="UP000199754"/>
    </source>
</evidence>
<keyword evidence="14" id="KW-1185">Reference proteome</keyword>
<dbReference type="KEGG" id="spse:SULPSESMR1_03917"/>
<evidence type="ECO:0000313" key="13">
    <source>
        <dbReference type="EMBL" id="ASM74844.1"/>
    </source>
</evidence>
<dbReference type="PROSITE" id="PS50035">
    <property type="entry name" value="PLD"/>
    <property type="match status" value="2"/>
</dbReference>
<geneLocation type="plasmid" evidence="13 14">
    <name>pSMR1-2</name>
</geneLocation>
<evidence type="ECO:0000256" key="2">
    <source>
        <dbReference type="ARBA" id="ARBA00003145"/>
    </source>
</evidence>
<evidence type="ECO:0000256" key="10">
    <source>
        <dbReference type="SAM" id="MobiDB-lite"/>
    </source>
</evidence>
<protein>
    <recommendedName>
        <fullName evidence="4">Phospholipase D</fullName>
    </recommendedName>
    <alternativeName>
        <fullName evidence="9">Choline phosphatase</fullName>
    </alternativeName>
</protein>
<comment type="catalytic activity">
    <reaction evidence="1">
        <text>a 1,2-diacyl-sn-glycero-3-phosphocholine + H2O = a 1,2-diacyl-sn-glycero-3-phosphate + choline + H(+)</text>
        <dbReference type="Rhea" id="RHEA:14445"/>
        <dbReference type="ChEBI" id="CHEBI:15354"/>
        <dbReference type="ChEBI" id="CHEBI:15377"/>
        <dbReference type="ChEBI" id="CHEBI:15378"/>
        <dbReference type="ChEBI" id="CHEBI:57643"/>
        <dbReference type="ChEBI" id="CHEBI:58608"/>
        <dbReference type="EC" id="3.1.4.4"/>
    </reaction>
</comment>
<dbReference type="Proteomes" id="UP000199754">
    <property type="component" value="Plasmid pSMR1-2"/>
</dbReference>
<dbReference type="RefSeq" id="WP_089422862.1">
    <property type="nucleotide sequence ID" value="NZ_CP022417.1"/>
</dbReference>
<dbReference type="GO" id="GO:0009395">
    <property type="term" value="P:phospholipid catabolic process"/>
    <property type="evidence" value="ECO:0007669"/>
    <property type="project" value="TreeGrafter"/>
</dbReference>
<evidence type="ECO:0000256" key="7">
    <source>
        <dbReference type="ARBA" id="ARBA00022801"/>
    </source>
</evidence>
<dbReference type="PANTHER" id="PTHR18896">
    <property type="entry name" value="PHOSPHOLIPASE D"/>
    <property type="match status" value="1"/>
</dbReference>
<dbReference type="GO" id="GO:0004630">
    <property type="term" value="F:phospholipase D activity"/>
    <property type="evidence" value="ECO:0007669"/>
    <property type="project" value="UniProtKB-EC"/>
</dbReference>
<keyword evidence="13" id="KW-0614">Plasmid</keyword>
<evidence type="ECO:0000256" key="8">
    <source>
        <dbReference type="ARBA" id="ARBA00023098"/>
    </source>
</evidence>
<keyword evidence="13" id="KW-0808">Transferase</keyword>
<sequence>MNAQTKAASKGNSIFDPETNCWRVEQAQKLAFIIDGADYFKHLRNIVSNCKRQLMLIGWDFDLEIEMLPGESDKDGCAPDGLPNKLGPFLETVVDQTPELDLYLLQWNGAVLVAPSGIIPPAVLSVFGGDRVHFALDGHHPFGACHHQKIVVADDTFAFCGGIDATVSRWDTSEHLADDPRRTLTDGSTTQPWHDATSAMTGPVASALGELSRLRWQRATGETLKRPTVSDTPLWPESLEVEASDVKVAIARTEPPYDGEPLVNEIENLFLDSIKAAKDTIYVESQYFAAESICDALQERLEEPDGPEIIIINPQSAQSEFEDDSMHVTRNRMIKQLRDADHHDKFRIYHPVNAAEEPIYVHAKIMITDTKLIHLGSSNINNRSMGFDTECDMALDDNATLIGNMRTKLVCEHIDADPQEFAEALERTGSLIATIEELNRPNGRGLRDLQKRPENLRGKVLAATRFMDPRYTHSDDSSAGKGVRPRHLALALGVSLIGYLGWWLWGR</sequence>
<gene>
    <name evidence="13" type="primary">ywiE</name>
    <name evidence="13" type="ORF">SULPSESMR1_03917</name>
</gene>
<evidence type="ECO:0000256" key="11">
    <source>
        <dbReference type="SAM" id="Phobius"/>
    </source>
</evidence>
<dbReference type="GO" id="GO:0016740">
    <property type="term" value="F:transferase activity"/>
    <property type="evidence" value="ECO:0007669"/>
    <property type="project" value="UniProtKB-KW"/>
</dbReference>
<keyword evidence="8" id="KW-0443">Lipid metabolism</keyword>
<dbReference type="InterPro" id="IPR015679">
    <property type="entry name" value="PLipase_D_fam"/>
</dbReference>
<dbReference type="PANTHER" id="PTHR18896:SF76">
    <property type="entry name" value="PHOSPHOLIPASE"/>
    <property type="match status" value="1"/>
</dbReference>